<evidence type="ECO:0000259" key="1">
    <source>
        <dbReference type="Pfam" id="PF06114"/>
    </source>
</evidence>
<dbReference type="EMBL" id="JAAKZZ010000040">
    <property type="protein sequence ID" value="NGO68004.1"/>
    <property type="molecule type" value="Genomic_DNA"/>
</dbReference>
<dbReference type="Pfam" id="PF06114">
    <property type="entry name" value="Peptidase_M78"/>
    <property type="match status" value="1"/>
</dbReference>
<keyword evidence="3" id="KW-1185">Reference proteome</keyword>
<dbReference type="RefSeq" id="WP_165297662.1">
    <property type="nucleotide sequence ID" value="NZ_JAAKZZ010000040.1"/>
</dbReference>
<feature type="domain" description="IrrE N-terminal-like" evidence="1">
    <location>
        <begin position="49"/>
        <end position="140"/>
    </location>
</feature>
<sequence>MQAVHGEAAQLSALTLYDPWHDLASRPELTYGRTSLPGGAGGLWFPDMRAIAIDSGLGWIGARCALAHELAHVDLQHSQCAGHSPGALRFAQRQERQATLLAAKRLLPVTFIAAHFAEDVYLADMAADLNVTEYLLRLRLQTLNDEERTVLPVRGCAA</sequence>
<protein>
    <submittedName>
        <fullName evidence="2">ImmA/IrrE family metallo-endopeptidase</fullName>
    </submittedName>
</protein>
<reference evidence="2 3" key="1">
    <citation type="submission" date="2020-02" db="EMBL/GenBank/DDBJ databases">
        <title>Whole-genome analyses of novel actinobacteria.</title>
        <authorList>
            <person name="Sahin N."/>
            <person name="Tatar D."/>
        </authorList>
    </citation>
    <scope>NUCLEOTIDE SEQUENCE [LARGE SCALE GENOMIC DNA]</scope>
    <source>
        <strain evidence="2 3">SB3404</strain>
    </source>
</reference>
<dbReference type="Proteomes" id="UP000477722">
    <property type="component" value="Unassembled WGS sequence"/>
</dbReference>
<dbReference type="InterPro" id="IPR010359">
    <property type="entry name" value="IrrE_HExxH"/>
</dbReference>
<proteinExistence type="predicted"/>
<comment type="caution">
    <text evidence="2">The sequence shown here is derived from an EMBL/GenBank/DDBJ whole genome shotgun (WGS) entry which is preliminary data.</text>
</comment>
<accession>A0A6G4WTY7</accession>
<evidence type="ECO:0000313" key="2">
    <source>
        <dbReference type="EMBL" id="NGO68004.1"/>
    </source>
</evidence>
<organism evidence="2 3">
    <name type="scientific">Streptomyces boncukensis</name>
    <dbReference type="NCBI Taxonomy" id="2711219"/>
    <lineage>
        <taxon>Bacteria</taxon>
        <taxon>Bacillati</taxon>
        <taxon>Actinomycetota</taxon>
        <taxon>Actinomycetes</taxon>
        <taxon>Kitasatosporales</taxon>
        <taxon>Streptomycetaceae</taxon>
        <taxon>Streptomyces</taxon>
    </lineage>
</organism>
<name>A0A6G4WTY7_9ACTN</name>
<evidence type="ECO:0000313" key="3">
    <source>
        <dbReference type="Proteomes" id="UP000477722"/>
    </source>
</evidence>
<dbReference type="AlphaFoldDB" id="A0A6G4WTY7"/>
<gene>
    <name evidence="2" type="ORF">G5C65_06465</name>
</gene>